<dbReference type="SUPFAM" id="SSF53474">
    <property type="entry name" value="alpha/beta-Hydrolases"/>
    <property type="match status" value="1"/>
</dbReference>
<dbReference type="InterPro" id="IPR003140">
    <property type="entry name" value="PLipase/COase/thioEstase"/>
</dbReference>
<organism evidence="4">
    <name type="scientific">marine sediment metagenome</name>
    <dbReference type="NCBI Taxonomy" id="412755"/>
    <lineage>
        <taxon>unclassified sequences</taxon>
        <taxon>metagenomes</taxon>
        <taxon>ecological metagenomes</taxon>
    </lineage>
</organism>
<comment type="similarity">
    <text evidence="1">Belongs to the AB hydrolase superfamily. AB hydrolase 2 family.</text>
</comment>
<dbReference type="EMBL" id="LAZR01000128">
    <property type="protein sequence ID" value="KKN88493.1"/>
    <property type="molecule type" value="Genomic_DNA"/>
</dbReference>
<dbReference type="AlphaFoldDB" id="A0A0F9XA11"/>
<comment type="caution">
    <text evidence="4">The sequence shown here is derived from an EMBL/GenBank/DDBJ whole genome shotgun (WGS) entry which is preliminary data.</text>
</comment>
<feature type="domain" description="Phospholipase/carboxylesterase/thioesterase" evidence="3">
    <location>
        <begin position="4"/>
        <end position="215"/>
    </location>
</feature>
<dbReference type="InterPro" id="IPR029058">
    <property type="entry name" value="AB_hydrolase_fold"/>
</dbReference>
<evidence type="ECO:0000313" key="4">
    <source>
        <dbReference type="EMBL" id="KKN88493.1"/>
    </source>
</evidence>
<gene>
    <name evidence="4" type="ORF">LCGC14_0247900</name>
</gene>
<dbReference type="Pfam" id="PF02230">
    <property type="entry name" value="Abhydrolase_2"/>
    <property type="match status" value="1"/>
</dbReference>
<name>A0A0F9XA11_9ZZZZ</name>
<evidence type="ECO:0000256" key="2">
    <source>
        <dbReference type="ARBA" id="ARBA00022801"/>
    </source>
</evidence>
<dbReference type="PANTHER" id="PTHR10655">
    <property type="entry name" value="LYSOPHOSPHOLIPASE-RELATED"/>
    <property type="match status" value="1"/>
</dbReference>
<accession>A0A0F9XA11</accession>
<dbReference type="GO" id="GO:0016787">
    <property type="term" value="F:hydrolase activity"/>
    <property type="evidence" value="ECO:0007669"/>
    <property type="project" value="UniProtKB-KW"/>
</dbReference>
<protein>
    <recommendedName>
        <fullName evidence="3">Phospholipase/carboxylesterase/thioesterase domain-containing protein</fullName>
    </recommendedName>
</protein>
<dbReference type="PANTHER" id="PTHR10655:SF17">
    <property type="entry name" value="LYSOPHOSPHOLIPASE-LIKE PROTEIN 1"/>
    <property type="match status" value="1"/>
</dbReference>
<keyword evidence="2" id="KW-0378">Hydrolase</keyword>
<evidence type="ECO:0000256" key="1">
    <source>
        <dbReference type="ARBA" id="ARBA00006499"/>
    </source>
</evidence>
<proteinExistence type="inferred from homology"/>
<evidence type="ECO:0000259" key="3">
    <source>
        <dbReference type="Pfam" id="PF02230"/>
    </source>
</evidence>
<reference evidence="4" key="1">
    <citation type="journal article" date="2015" name="Nature">
        <title>Complex archaea that bridge the gap between prokaryotes and eukaryotes.</title>
        <authorList>
            <person name="Spang A."/>
            <person name="Saw J.H."/>
            <person name="Jorgensen S.L."/>
            <person name="Zaremba-Niedzwiedzka K."/>
            <person name="Martijn J."/>
            <person name="Lind A.E."/>
            <person name="van Eijk R."/>
            <person name="Schleper C."/>
            <person name="Guy L."/>
            <person name="Ettema T.J."/>
        </authorList>
    </citation>
    <scope>NUCLEOTIDE SEQUENCE</scope>
</reference>
<sequence length="220" mass="23505">MSQQPHIIEPAAAATSCVIWLHGLGADCFDFVPVVDALKLPQNHGVRFVFPQAPTRPVTINGGMPMPSWYDILGMSPARAINQAQLDESVATVKGLIADQQAKGIMPSRVILAGFSQGGAVVLSTAIQNALPLAGVMALSTYGPNLGELLQQTKNAPKLAIFCAHGRGDDVLPMSMGREAHDLLEAAGHTAEWHEYPMAHEVCPQEVADIRDWLTARLGL</sequence>
<dbReference type="InterPro" id="IPR050565">
    <property type="entry name" value="LYPA1-2/EST-like"/>
</dbReference>
<dbReference type="Gene3D" id="3.40.50.1820">
    <property type="entry name" value="alpha/beta hydrolase"/>
    <property type="match status" value="1"/>
</dbReference>